<comment type="caution">
    <text evidence="1">The sequence shown here is derived from an EMBL/GenBank/DDBJ whole genome shotgun (WGS) entry which is preliminary data.</text>
</comment>
<name>A0AA38YVG2_VITRO</name>
<gene>
    <name evidence="1" type="ORF">PVL29_022262</name>
</gene>
<dbReference type="Proteomes" id="UP001168098">
    <property type="component" value="Unassembled WGS sequence"/>
</dbReference>
<dbReference type="EMBL" id="JARBHA010000017">
    <property type="protein sequence ID" value="KAJ9677174.1"/>
    <property type="molecule type" value="Genomic_DNA"/>
</dbReference>
<keyword evidence="2" id="KW-1185">Reference proteome</keyword>
<protein>
    <submittedName>
        <fullName evidence="1">Uncharacterized protein</fullName>
    </submittedName>
</protein>
<evidence type="ECO:0000313" key="2">
    <source>
        <dbReference type="Proteomes" id="UP001168098"/>
    </source>
</evidence>
<accession>A0AA38YVG2</accession>
<reference evidence="1 2" key="1">
    <citation type="journal article" date="2023" name="BMC Biotechnol.">
        <title>Vitis rotundifolia cv Carlos genome sequencing.</title>
        <authorList>
            <person name="Huff M."/>
            <person name="Hulse-Kemp A."/>
            <person name="Scheffler B."/>
            <person name="Youngblood R."/>
            <person name="Simpson S."/>
            <person name="Babiker E."/>
            <person name="Staton M."/>
        </authorList>
    </citation>
    <scope>NUCLEOTIDE SEQUENCE [LARGE SCALE GENOMIC DNA]</scope>
    <source>
        <tissue evidence="1">Leaf</tissue>
    </source>
</reference>
<organism evidence="1 2">
    <name type="scientific">Vitis rotundifolia</name>
    <name type="common">Muscadine grape</name>
    <dbReference type="NCBI Taxonomy" id="103349"/>
    <lineage>
        <taxon>Eukaryota</taxon>
        <taxon>Viridiplantae</taxon>
        <taxon>Streptophyta</taxon>
        <taxon>Embryophyta</taxon>
        <taxon>Tracheophyta</taxon>
        <taxon>Spermatophyta</taxon>
        <taxon>Magnoliopsida</taxon>
        <taxon>eudicotyledons</taxon>
        <taxon>Gunneridae</taxon>
        <taxon>Pentapetalae</taxon>
        <taxon>rosids</taxon>
        <taxon>Vitales</taxon>
        <taxon>Vitaceae</taxon>
        <taxon>Viteae</taxon>
        <taxon>Vitis</taxon>
    </lineage>
</organism>
<dbReference type="AlphaFoldDB" id="A0AA38YVG2"/>
<sequence length="71" mass="7985">MEKLTNSLMMQRRIKLWDTESGHANSHLNLFMPYIGNRSTVTCAADGQVRRALVQNSLGDVLTEPQVNRGL</sequence>
<proteinExistence type="predicted"/>
<evidence type="ECO:0000313" key="1">
    <source>
        <dbReference type="EMBL" id="KAJ9677174.1"/>
    </source>
</evidence>